<dbReference type="Proteomes" id="UP000215914">
    <property type="component" value="Unassembled WGS sequence"/>
</dbReference>
<dbReference type="Gramene" id="mRNA:HanXRQr2_Chr13g0594711">
    <property type="protein sequence ID" value="CDS:HanXRQr2_Chr13g0594711.1"/>
    <property type="gene ID" value="HanXRQr2_Chr13g0594711"/>
</dbReference>
<keyword evidence="3" id="KW-1185">Reference proteome</keyword>
<protein>
    <submittedName>
        <fullName evidence="1">Uncharacterized protein</fullName>
    </submittedName>
</protein>
<dbReference type="AlphaFoldDB" id="A0A9K3EIQ0"/>
<dbReference type="Gramene" id="mRNA:HanXRQr2_Chr13g0594721">
    <property type="protein sequence ID" value="CDS:HanXRQr2_Chr13g0594721.1"/>
    <property type="gene ID" value="HanXRQr2_Chr13g0594721"/>
</dbReference>
<reference evidence="1" key="2">
    <citation type="submission" date="2020-06" db="EMBL/GenBank/DDBJ databases">
        <title>Helianthus annuus Genome sequencing and assembly Release 2.</title>
        <authorList>
            <person name="Gouzy J."/>
            <person name="Langlade N."/>
            <person name="Munos S."/>
        </authorList>
    </citation>
    <scope>NUCLEOTIDE SEQUENCE</scope>
    <source>
        <tissue evidence="1">Leaves</tissue>
    </source>
</reference>
<organism evidence="1 3">
    <name type="scientific">Helianthus annuus</name>
    <name type="common">Common sunflower</name>
    <dbReference type="NCBI Taxonomy" id="4232"/>
    <lineage>
        <taxon>Eukaryota</taxon>
        <taxon>Viridiplantae</taxon>
        <taxon>Streptophyta</taxon>
        <taxon>Embryophyta</taxon>
        <taxon>Tracheophyta</taxon>
        <taxon>Spermatophyta</taxon>
        <taxon>Magnoliopsida</taxon>
        <taxon>eudicotyledons</taxon>
        <taxon>Gunneridae</taxon>
        <taxon>Pentapetalae</taxon>
        <taxon>asterids</taxon>
        <taxon>campanulids</taxon>
        <taxon>Asterales</taxon>
        <taxon>Asteraceae</taxon>
        <taxon>Asteroideae</taxon>
        <taxon>Heliantheae alliance</taxon>
        <taxon>Heliantheae</taxon>
        <taxon>Helianthus</taxon>
    </lineage>
</organism>
<proteinExistence type="predicted"/>
<dbReference type="EMBL" id="MNCJ02000328">
    <property type="protein sequence ID" value="KAF5773958.1"/>
    <property type="molecule type" value="Genomic_DNA"/>
</dbReference>
<accession>A0A9K3EIQ0</accession>
<name>A0A9K3EIQ0_HELAN</name>
<evidence type="ECO:0000313" key="2">
    <source>
        <dbReference type="EMBL" id="KAF5773958.1"/>
    </source>
</evidence>
<evidence type="ECO:0000313" key="1">
    <source>
        <dbReference type="EMBL" id="KAF5773957.1"/>
    </source>
</evidence>
<dbReference type="EMBL" id="MNCJ02000328">
    <property type="protein sequence ID" value="KAF5773957.1"/>
    <property type="molecule type" value="Genomic_DNA"/>
</dbReference>
<gene>
    <name evidence="1" type="ORF">HanXRQr2_Chr13g0594711</name>
    <name evidence="2" type="ORF">HanXRQr2_Chr13g0594721</name>
</gene>
<comment type="caution">
    <text evidence="1">The sequence shown here is derived from an EMBL/GenBank/DDBJ whole genome shotgun (WGS) entry which is preliminary data.</text>
</comment>
<reference evidence="1" key="1">
    <citation type="journal article" date="2017" name="Nature">
        <title>The sunflower genome provides insights into oil metabolism, flowering and Asterid evolution.</title>
        <authorList>
            <person name="Badouin H."/>
            <person name="Gouzy J."/>
            <person name="Grassa C.J."/>
            <person name="Murat F."/>
            <person name="Staton S.E."/>
            <person name="Cottret L."/>
            <person name="Lelandais-Briere C."/>
            <person name="Owens G.L."/>
            <person name="Carrere S."/>
            <person name="Mayjonade B."/>
            <person name="Legrand L."/>
            <person name="Gill N."/>
            <person name="Kane N.C."/>
            <person name="Bowers J.E."/>
            <person name="Hubner S."/>
            <person name="Bellec A."/>
            <person name="Berard A."/>
            <person name="Berges H."/>
            <person name="Blanchet N."/>
            <person name="Boniface M.C."/>
            <person name="Brunel D."/>
            <person name="Catrice O."/>
            <person name="Chaidir N."/>
            <person name="Claudel C."/>
            <person name="Donnadieu C."/>
            <person name="Faraut T."/>
            <person name="Fievet G."/>
            <person name="Helmstetter N."/>
            <person name="King M."/>
            <person name="Knapp S.J."/>
            <person name="Lai Z."/>
            <person name="Le Paslier M.C."/>
            <person name="Lippi Y."/>
            <person name="Lorenzon L."/>
            <person name="Mandel J.R."/>
            <person name="Marage G."/>
            <person name="Marchand G."/>
            <person name="Marquand E."/>
            <person name="Bret-Mestries E."/>
            <person name="Morien E."/>
            <person name="Nambeesan S."/>
            <person name="Nguyen T."/>
            <person name="Pegot-Espagnet P."/>
            <person name="Pouilly N."/>
            <person name="Raftis F."/>
            <person name="Sallet E."/>
            <person name="Schiex T."/>
            <person name="Thomas J."/>
            <person name="Vandecasteele C."/>
            <person name="Vares D."/>
            <person name="Vear F."/>
            <person name="Vautrin S."/>
            <person name="Crespi M."/>
            <person name="Mangin B."/>
            <person name="Burke J.M."/>
            <person name="Salse J."/>
            <person name="Munos S."/>
            <person name="Vincourt P."/>
            <person name="Rieseberg L.H."/>
            <person name="Langlade N.B."/>
        </authorList>
    </citation>
    <scope>NUCLEOTIDE SEQUENCE</scope>
    <source>
        <tissue evidence="1">Leaves</tissue>
    </source>
</reference>
<sequence>MNFKELKWFTNNFDQTYRFYKTRAYLRNVHDFLMGTGDTVEVIRHNRGDSIQSRGFDTVEVIRHSRGDSHSRGYLTQSRLFDTVEVIHTVEVIRHSRGDSTLKTVYTG</sequence>
<evidence type="ECO:0000313" key="3">
    <source>
        <dbReference type="Proteomes" id="UP000215914"/>
    </source>
</evidence>